<protein>
    <submittedName>
        <fullName evidence="2">Adenine specific DNA methylase Mod</fullName>
    </submittedName>
</protein>
<accession>A0AAD1BXC8</accession>
<keyword evidence="1" id="KW-0812">Transmembrane</keyword>
<evidence type="ECO:0000313" key="3">
    <source>
        <dbReference type="Proteomes" id="UP000218554"/>
    </source>
</evidence>
<sequence>MRFITGVGKFVALLFWLAVVANLVSPFAKPFDLLLNGAGVLVALVHLLEIVLFNALLQRRPHPWRDRVMLLLFGIFHLLGIPRRAAKEAGHA</sequence>
<evidence type="ECO:0000256" key="1">
    <source>
        <dbReference type="SAM" id="Phobius"/>
    </source>
</evidence>
<dbReference type="GO" id="GO:0032259">
    <property type="term" value="P:methylation"/>
    <property type="evidence" value="ECO:0007669"/>
    <property type="project" value="UniProtKB-KW"/>
</dbReference>
<name>A0AAD1BXC8_METFU</name>
<dbReference type="AlphaFoldDB" id="A0AAD1BXC8"/>
<evidence type="ECO:0000313" key="2">
    <source>
        <dbReference type="EMBL" id="BAU73381.1"/>
    </source>
</evidence>
<dbReference type="InterPro" id="IPR009525">
    <property type="entry name" value="DUF1145"/>
</dbReference>
<feature type="transmembrane region" description="Helical" evidence="1">
    <location>
        <begin position="36"/>
        <end position="56"/>
    </location>
</feature>
<dbReference type="KEGG" id="pfuw:KF707C_16930"/>
<dbReference type="PANTHER" id="PTHR38775">
    <property type="entry name" value="INNER MEMBRANE PROTEIN-RELATED"/>
    <property type="match status" value="1"/>
</dbReference>
<keyword evidence="2" id="KW-0489">Methyltransferase</keyword>
<organism evidence="2 3">
    <name type="scientific">Metapseudomonas furukawaii</name>
    <name type="common">Pseudomonas furukawaii</name>
    <dbReference type="NCBI Taxonomy" id="1149133"/>
    <lineage>
        <taxon>Bacteria</taxon>
        <taxon>Pseudomonadati</taxon>
        <taxon>Pseudomonadota</taxon>
        <taxon>Gammaproteobacteria</taxon>
        <taxon>Pseudomonadales</taxon>
        <taxon>Pseudomonadaceae</taxon>
        <taxon>Metapseudomonas</taxon>
    </lineage>
</organism>
<dbReference type="GO" id="GO:0008168">
    <property type="term" value="F:methyltransferase activity"/>
    <property type="evidence" value="ECO:0007669"/>
    <property type="project" value="UniProtKB-KW"/>
</dbReference>
<keyword evidence="2" id="KW-0808">Transferase</keyword>
<dbReference type="PANTHER" id="PTHR38775:SF1">
    <property type="entry name" value="INNER MEMBRANE PROTEIN"/>
    <property type="match status" value="1"/>
</dbReference>
<proteinExistence type="predicted"/>
<gene>
    <name evidence="2" type="ORF">KF707C_16930</name>
</gene>
<reference evidence="2 3" key="2">
    <citation type="journal article" date="2017" name="Int. J. Syst. Evol. Microbiol.">
        <title>Pseudomonas furukawaii sp. nov., a polychlorinated biphenyl-degrading bacterium isolated from biphenyl-contaminated soil in Japan.</title>
        <authorList>
            <person name="Kimura N."/>
            <person name="Watanabe T."/>
            <person name="Suenaga H."/>
            <person name="Fujihara H."/>
            <person name="Futagami T."/>
            <person name="Goto M."/>
            <person name="Hanada S."/>
            <person name="Hirose J."/>
        </authorList>
    </citation>
    <scope>NUCLEOTIDE SEQUENCE [LARGE SCALE GENOMIC DNA]</scope>
    <source>
        <strain evidence="3">DSM 10086 / NBRC 110670 / KF707</strain>
    </source>
</reference>
<keyword evidence="3" id="KW-1185">Reference proteome</keyword>
<keyword evidence="1" id="KW-1133">Transmembrane helix</keyword>
<keyword evidence="1" id="KW-0472">Membrane</keyword>
<dbReference type="Proteomes" id="UP000218554">
    <property type="component" value="Chromosome"/>
</dbReference>
<feature type="transmembrane region" description="Helical" evidence="1">
    <location>
        <begin position="68"/>
        <end position="86"/>
    </location>
</feature>
<dbReference type="RefSeq" id="WP_003452604.1">
    <property type="nucleotide sequence ID" value="NZ_AJMR01000176.1"/>
</dbReference>
<dbReference type="EMBL" id="AP014862">
    <property type="protein sequence ID" value="BAU73381.1"/>
    <property type="molecule type" value="Genomic_DNA"/>
</dbReference>
<dbReference type="Pfam" id="PF06611">
    <property type="entry name" value="DUF1145"/>
    <property type="match status" value="1"/>
</dbReference>
<reference evidence="3" key="1">
    <citation type="submission" date="2015-05" db="EMBL/GenBank/DDBJ databases">
        <title>Draft genome sequencing of a biphenyl-degrading bacterium, Pseudomonas balearica KF707 (=NBRC110670).</title>
        <authorList>
            <person name="Kimura N."/>
            <person name="Hirose J."/>
            <person name="Watanabe T."/>
            <person name="Suenaga H."/>
            <person name="Fujihara H."/>
            <person name="Noguchi M."/>
            <person name="Hashimoto M."/>
            <person name="Shimodaira J."/>
            <person name="Tsuchikane K."/>
            <person name="Hosoyama A."/>
            <person name="Yamazoe A."/>
            <person name="Fujita N."/>
            <person name="Furukawa K."/>
        </authorList>
    </citation>
    <scope>NUCLEOTIDE SEQUENCE [LARGE SCALE GENOMIC DNA]</scope>
    <source>
        <strain evidence="3">DSM 10086 / NBRC 110670 / KF707</strain>
    </source>
</reference>